<comment type="caution">
    <text evidence="2">The sequence shown here is derived from an EMBL/GenBank/DDBJ whole genome shotgun (WGS) entry which is preliminary data.</text>
</comment>
<accession>A0A8T0I0Q7</accession>
<dbReference type="Proteomes" id="UP000822688">
    <property type="component" value="Chromosome 5"/>
</dbReference>
<evidence type="ECO:0000256" key="1">
    <source>
        <dbReference type="SAM" id="SignalP"/>
    </source>
</evidence>
<feature type="signal peptide" evidence="1">
    <location>
        <begin position="1"/>
        <end position="32"/>
    </location>
</feature>
<gene>
    <name evidence="2" type="ORF">KC19_5G101600</name>
</gene>
<dbReference type="EMBL" id="CM026425">
    <property type="protein sequence ID" value="KAG0576706.1"/>
    <property type="molecule type" value="Genomic_DNA"/>
</dbReference>
<dbReference type="AlphaFoldDB" id="A0A8T0I0Q7"/>
<keyword evidence="1" id="KW-0732">Signal</keyword>
<proteinExistence type="predicted"/>
<organism evidence="2 3">
    <name type="scientific">Ceratodon purpureus</name>
    <name type="common">Fire moss</name>
    <name type="synonym">Dicranum purpureum</name>
    <dbReference type="NCBI Taxonomy" id="3225"/>
    <lineage>
        <taxon>Eukaryota</taxon>
        <taxon>Viridiplantae</taxon>
        <taxon>Streptophyta</taxon>
        <taxon>Embryophyta</taxon>
        <taxon>Bryophyta</taxon>
        <taxon>Bryophytina</taxon>
        <taxon>Bryopsida</taxon>
        <taxon>Dicranidae</taxon>
        <taxon>Pseudoditrichales</taxon>
        <taxon>Ditrichaceae</taxon>
        <taxon>Ceratodon</taxon>
    </lineage>
</organism>
<name>A0A8T0I0Q7_CERPU</name>
<sequence>MTAFRLLMMRPLIGIRIIIRSLLLMHPPHVRSCVIGCRFYMLVDDGVILQFVALHERPLVAILLGWVLGSGSRLCTMINGSQCGRISEWHAAHWMLECHNLQLRCHHICLISSTNLRTLLHHHPDPSRR</sequence>
<evidence type="ECO:0000313" key="3">
    <source>
        <dbReference type="Proteomes" id="UP000822688"/>
    </source>
</evidence>
<reference evidence="2" key="1">
    <citation type="submission" date="2020-06" db="EMBL/GenBank/DDBJ databases">
        <title>WGS assembly of Ceratodon purpureus strain R40.</title>
        <authorList>
            <person name="Carey S.B."/>
            <person name="Jenkins J."/>
            <person name="Shu S."/>
            <person name="Lovell J.T."/>
            <person name="Sreedasyam A."/>
            <person name="Maumus F."/>
            <person name="Tiley G.P."/>
            <person name="Fernandez-Pozo N."/>
            <person name="Barry K."/>
            <person name="Chen C."/>
            <person name="Wang M."/>
            <person name="Lipzen A."/>
            <person name="Daum C."/>
            <person name="Saski C.A."/>
            <person name="Payton A.C."/>
            <person name="Mcbreen J.C."/>
            <person name="Conrad R.E."/>
            <person name="Kollar L.M."/>
            <person name="Olsson S."/>
            <person name="Huttunen S."/>
            <person name="Landis J.B."/>
            <person name="Wickett N.J."/>
            <person name="Johnson M.G."/>
            <person name="Rensing S.A."/>
            <person name="Grimwood J."/>
            <person name="Schmutz J."/>
            <person name="Mcdaniel S.F."/>
        </authorList>
    </citation>
    <scope>NUCLEOTIDE SEQUENCE</scope>
    <source>
        <strain evidence="2">R40</strain>
    </source>
</reference>
<keyword evidence="3" id="KW-1185">Reference proteome</keyword>
<evidence type="ECO:0000313" key="2">
    <source>
        <dbReference type="EMBL" id="KAG0576706.1"/>
    </source>
</evidence>
<evidence type="ECO:0008006" key="4">
    <source>
        <dbReference type="Google" id="ProtNLM"/>
    </source>
</evidence>
<feature type="chain" id="PRO_5035813216" description="Secreted protein" evidence="1">
    <location>
        <begin position="33"/>
        <end position="129"/>
    </location>
</feature>
<protein>
    <recommendedName>
        <fullName evidence="4">Secreted protein</fullName>
    </recommendedName>
</protein>